<dbReference type="Proteomes" id="UP001177021">
    <property type="component" value="Unassembled WGS sequence"/>
</dbReference>
<keyword evidence="2" id="KW-1185">Reference proteome</keyword>
<sequence>MTKYCRFHKSHGHDTEDCIQLKNVIEDLIKKGKLNIYMKEEGYHGGDSRRKKDSPHRQSRHDESSRTKRSPRKESPKRTDNSVKNNEKEFGILILIEFRFHVKGFQTSFSFPFQSFRFFSPIFTMTSFSEEQTKNFKLQG</sequence>
<name>A0ACB0KSN1_TRIPR</name>
<evidence type="ECO:0000313" key="2">
    <source>
        <dbReference type="Proteomes" id="UP001177021"/>
    </source>
</evidence>
<protein>
    <submittedName>
        <fullName evidence="1">Uncharacterized protein</fullName>
    </submittedName>
</protein>
<gene>
    <name evidence="1" type="ORF">MILVUS5_LOCUS25585</name>
</gene>
<proteinExistence type="predicted"/>
<accession>A0ACB0KSN1</accession>
<organism evidence="1 2">
    <name type="scientific">Trifolium pratense</name>
    <name type="common">Red clover</name>
    <dbReference type="NCBI Taxonomy" id="57577"/>
    <lineage>
        <taxon>Eukaryota</taxon>
        <taxon>Viridiplantae</taxon>
        <taxon>Streptophyta</taxon>
        <taxon>Embryophyta</taxon>
        <taxon>Tracheophyta</taxon>
        <taxon>Spermatophyta</taxon>
        <taxon>Magnoliopsida</taxon>
        <taxon>eudicotyledons</taxon>
        <taxon>Gunneridae</taxon>
        <taxon>Pentapetalae</taxon>
        <taxon>rosids</taxon>
        <taxon>fabids</taxon>
        <taxon>Fabales</taxon>
        <taxon>Fabaceae</taxon>
        <taxon>Papilionoideae</taxon>
        <taxon>50 kb inversion clade</taxon>
        <taxon>NPAAA clade</taxon>
        <taxon>Hologalegina</taxon>
        <taxon>IRL clade</taxon>
        <taxon>Trifolieae</taxon>
        <taxon>Trifolium</taxon>
    </lineage>
</organism>
<dbReference type="EMBL" id="CASHSV030000311">
    <property type="protein sequence ID" value="CAJ2659401.1"/>
    <property type="molecule type" value="Genomic_DNA"/>
</dbReference>
<comment type="caution">
    <text evidence="1">The sequence shown here is derived from an EMBL/GenBank/DDBJ whole genome shotgun (WGS) entry which is preliminary data.</text>
</comment>
<evidence type="ECO:0000313" key="1">
    <source>
        <dbReference type="EMBL" id="CAJ2659401.1"/>
    </source>
</evidence>
<reference evidence="1" key="1">
    <citation type="submission" date="2023-10" db="EMBL/GenBank/DDBJ databases">
        <authorList>
            <person name="Rodriguez Cubillos JULIANA M."/>
            <person name="De Vega J."/>
        </authorList>
    </citation>
    <scope>NUCLEOTIDE SEQUENCE</scope>
</reference>